<evidence type="ECO:0000313" key="3">
    <source>
        <dbReference type="Proteomes" id="UP000061603"/>
    </source>
</evidence>
<dbReference type="NCBIfam" id="TIGR02532">
    <property type="entry name" value="IV_pilin_GFxxxE"/>
    <property type="match status" value="1"/>
</dbReference>
<evidence type="ECO:0008006" key="4">
    <source>
        <dbReference type="Google" id="ProtNLM"/>
    </source>
</evidence>
<feature type="transmembrane region" description="Helical" evidence="1">
    <location>
        <begin position="12"/>
        <end position="33"/>
    </location>
</feature>
<dbReference type="Proteomes" id="UP000061603">
    <property type="component" value="Chromosome"/>
</dbReference>
<protein>
    <recommendedName>
        <fullName evidence="4">N-terminal cleavage protein</fullName>
    </recommendedName>
</protein>
<dbReference type="EMBL" id="CP010554">
    <property type="protein sequence ID" value="AJP49598.1"/>
    <property type="molecule type" value="Genomic_DNA"/>
</dbReference>
<keyword evidence="1" id="KW-0812">Transmembrane</keyword>
<evidence type="ECO:0000256" key="1">
    <source>
        <dbReference type="SAM" id="Phobius"/>
    </source>
</evidence>
<gene>
    <name evidence="2" type="ORF">PG1C_10350</name>
</gene>
<name>A0A0C5JCQ9_9PROT</name>
<proteinExistence type="predicted"/>
<dbReference type="KEGG" id="rbu:PG1C_10350"/>
<organism evidence="2 3">
    <name type="scientific">Rugosibacter aromaticivorans</name>
    <dbReference type="NCBI Taxonomy" id="1565605"/>
    <lineage>
        <taxon>Bacteria</taxon>
        <taxon>Pseudomonadati</taxon>
        <taxon>Pseudomonadota</taxon>
        <taxon>Betaproteobacteria</taxon>
        <taxon>Nitrosomonadales</taxon>
        <taxon>Sterolibacteriaceae</taxon>
        <taxon>Rugosibacter</taxon>
    </lineage>
</organism>
<keyword evidence="1" id="KW-0472">Membrane</keyword>
<keyword evidence="3" id="KW-1185">Reference proteome</keyword>
<dbReference type="STRING" id="1565605.PG1C_10350"/>
<dbReference type="Pfam" id="PF07963">
    <property type="entry name" value="N_methyl"/>
    <property type="match status" value="1"/>
</dbReference>
<dbReference type="SUPFAM" id="SSF54523">
    <property type="entry name" value="Pili subunits"/>
    <property type="match status" value="1"/>
</dbReference>
<dbReference type="PROSITE" id="PS00409">
    <property type="entry name" value="PROKAR_NTER_METHYL"/>
    <property type="match status" value="1"/>
</dbReference>
<dbReference type="InterPro" id="IPR012902">
    <property type="entry name" value="N_methyl_site"/>
</dbReference>
<dbReference type="AlphaFoldDB" id="A0A0C5JCQ9"/>
<dbReference type="InterPro" id="IPR045584">
    <property type="entry name" value="Pilin-like"/>
</dbReference>
<dbReference type="HOGENOM" id="CLU_098182_0_0_4"/>
<accession>A0A0C5JCQ9</accession>
<sequence length="252" mass="25989">MPLRIAFHQRGFTLVELAIVMFIVALLLGGMLLPLSAQQDMRNQGDTQKQLAEAREALLGFAIANGRLPCPASGTSNGMESPAVGGACTNPYDGFLPAASLGLAPIDAQGYAVDGWGGNPINRIRYAVTTANASAFTTANGMKTVTMTGLAPDLKVCNAGSGVVNPGTLSADCTAVTSLAADAVAVIYSVGKNAGTGGNGPDEKHNPNPNPAAIAADRVFVSTQPSPNFDDQMIWLSKNILFNRMVSAGQLP</sequence>
<reference evidence="2 3" key="1">
    <citation type="journal article" date="2015" name="Genome Announc.">
        <title>Complete Genome Sequence of a Novel Bacterium within the Family Rhodocyclaceae That Degrades Polycyclic Aromatic Hydrocarbons.</title>
        <authorList>
            <person name="Singleton D.R."/>
            <person name="Dickey A.N."/>
            <person name="Scholl E.H."/>
            <person name="Wright F.A."/>
            <person name="Aitken M.D."/>
        </authorList>
    </citation>
    <scope>NUCLEOTIDE SEQUENCE [LARGE SCALE GENOMIC DNA]</scope>
    <source>
        <strain evidence="3">PG1-Ca6</strain>
    </source>
</reference>
<evidence type="ECO:0000313" key="2">
    <source>
        <dbReference type="EMBL" id="AJP49598.1"/>
    </source>
</evidence>
<keyword evidence="1" id="KW-1133">Transmembrane helix</keyword>